<sequence length="122" mass="14668">MRVLCYTFTGKKLPDFIPYFFDDTIHEKSRIFNIIDYIKVNTEQDIKNDLINRKCDDYFNEIYVILENKIRLNSFTKPLNEYTYCSFEDLCSLLSMSNLSSLDVDQQIDNYIQHDTIYYIPK</sequence>
<dbReference type="EMBL" id="KX858805">
    <property type="protein sequence ID" value="APZ80119.1"/>
    <property type="molecule type" value="Genomic_DNA"/>
</dbReference>
<reference evidence="1" key="2">
    <citation type="submission" date="2016-09" db="EMBL/GenBank/DDBJ databases">
        <title>The characteristics of new linear pDH6A plasmid from Debaryomyces hansenii yeast.</title>
        <authorList>
            <person name="Polomska X."/>
            <person name="Neuveglise C."/>
        </authorList>
    </citation>
    <scope>NUCLEOTIDE SEQUENCE</scope>
    <source>
        <strain evidence="1">7g</strain>
        <plasmid evidence="1">pDH6A</plasmid>
    </source>
</reference>
<reference evidence="2" key="1">
    <citation type="submission" date="2016-09" db="EMBL/GenBank/DDBJ databases">
        <title>Characterization of pDH5A/B linear plasmid system from Debaryomyces hansenii yeast.</title>
        <authorList>
            <person name="Polomska X."/>
            <person name="Neuveglise C."/>
        </authorList>
    </citation>
    <scope>NUCLEOTIDE SEQUENCE</scope>
    <source>
        <strain evidence="2">5c</strain>
        <plasmid evidence="2">pDH5A</plasmid>
    </source>
</reference>
<dbReference type="EMBL" id="KX904874">
    <property type="protein sequence ID" value="APZ80123.1"/>
    <property type="molecule type" value="Genomic_DNA"/>
</dbReference>
<evidence type="ECO:0000313" key="1">
    <source>
        <dbReference type="EMBL" id="APZ80119.1"/>
    </source>
</evidence>
<accession>A0A219YH64</accession>
<evidence type="ECO:0000313" key="2">
    <source>
        <dbReference type="EMBL" id="APZ80123.1"/>
    </source>
</evidence>
<proteinExistence type="predicted"/>
<name>A0A219YH64_DEBHN</name>
<organism evidence="1">
    <name type="scientific">Debaryomyces hansenii</name>
    <name type="common">Yeast</name>
    <name type="synonym">Torulaspora hansenii</name>
    <dbReference type="NCBI Taxonomy" id="4959"/>
    <lineage>
        <taxon>Eukaryota</taxon>
        <taxon>Fungi</taxon>
        <taxon>Dikarya</taxon>
        <taxon>Ascomycota</taxon>
        <taxon>Saccharomycotina</taxon>
        <taxon>Pichiomycetes</taxon>
        <taxon>Debaryomycetaceae</taxon>
        <taxon>Debaryomyces</taxon>
    </lineage>
</organism>
<geneLocation type="plasmid" evidence="1">
    <name>pDH6A</name>
</geneLocation>
<keyword evidence="1" id="KW-0614">Plasmid</keyword>
<protein>
    <submittedName>
        <fullName evidence="1">Uncharacterized protein</fullName>
    </submittedName>
</protein>
<dbReference type="AlphaFoldDB" id="A0A219YH64"/>
<geneLocation type="plasmid" evidence="2">
    <name>pDH5A</name>
</geneLocation>